<dbReference type="Proteomes" id="UP000298030">
    <property type="component" value="Unassembled WGS sequence"/>
</dbReference>
<comment type="caution">
    <text evidence="1">The sequence shown here is derived from an EMBL/GenBank/DDBJ whole genome shotgun (WGS) entry which is preliminary data.</text>
</comment>
<protein>
    <submittedName>
        <fullName evidence="1">Uncharacterized protein</fullName>
    </submittedName>
</protein>
<name>A0A4Y7T694_COPMI</name>
<reference evidence="1 2" key="1">
    <citation type="journal article" date="2019" name="Nat. Ecol. Evol.">
        <title>Megaphylogeny resolves global patterns of mushroom evolution.</title>
        <authorList>
            <person name="Varga T."/>
            <person name="Krizsan K."/>
            <person name="Foldi C."/>
            <person name="Dima B."/>
            <person name="Sanchez-Garcia M."/>
            <person name="Sanchez-Ramirez S."/>
            <person name="Szollosi G.J."/>
            <person name="Szarkandi J.G."/>
            <person name="Papp V."/>
            <person name="Albert L."/>
            <person name="Andreopoulos W."/>
            <person name="Angelini C."/>
            <person name="Antonin V."/>
            <person name="Barry K.W."/>
            <person name="Bougher N.L."/>
            <person name="Buchanan P."/>
            <person name="Buyck B."/>
            <person name="Bense V."/>
            <person name="Catcheside P."/>
            <person name="Chovatia M."/>
            <person name="Cooper J."/>
            <person name="Damon W."/>
            <person name="Desjardin D."/>
            <person name="Finy P."/>
            <person name="Geml J."/>
            <person name="Haridas S."/>
            <person name="Hughes K."/>
            <person name="Justo A."/>
            <person name="Karasinski D."/>
            <person name="Kautmanova I."/>
            <person name="Kiss B."/>
            <person name="Kocsube S."/>
            <person name="Kotiranta H."/>
            <person name="LaButti K.M."/>
            <person name="Lechner B.E."/>
            <person name="Liimatainen K."/>
            <person name="Lipzen A."/>
            <person name="Lukacs Z."/>
            <person name="Mihaltcheva S."/>
            <person name="Morgado L.N."/>
            <person name="Niskanen T."/>
            <person name="Noordeloos M.E."/>
            <person name="Ohm R.A."/>
            <person name="Ortiz-Santana B."/>
            <person name="Ovrebo C."/>
            <person name="Racz N."/>
            <person name="Riley R."/>
            <person name="Savchenko A."/>
            <person name="Shiryaev A."/>
            <person name="Soop K."/>
            <person name="Spirin V."/>
            <person name="Szebenyi C."/>
            <person name="Tomsovsky M."/>
            <person name="Tulloss R.E."/>
            <person name="Uehling J."/>
            <person name="Grigoriev I.V."/>
            <person name="Vagvolgyi C."/>
            <person name="Papp T."/>
            <person name="Martin F.M."/>
            <person name="Miettinen O."/>
            <person name="Hibbett D.S."/>
            <person name="Nagy L.G."/>
        </authorList>
    </citation>
    <scope>NUCLEOTIDE SEQUENCE [LARGE SCALE GENOMIC DNA]</scope>
    <source>
        <strain evidence="1 2">FP101781</strain>
    </source>
</reference>
<keyword evidence="2" id="KW-1185">Reference proteome</keyword>
<accession>A0A4Y7T694</accession>
<gene>
    <name evidence="1" type="ORF">FA13DRAFT_1734742</name>
</gene>
<proteinExistence type="predicted"/>
<evidence type="ECO:0000313" key="1">
    <source>
        <dbReference type="EMBL" id="TEB29531.1"/>
    </source>
</evidence>
<evidence type="ECO:0000313" key="2">
    <source>
        <dbReference type="Proteomes" id="UP000298030"/>
    </source>
</evidence>
<sequence length="201" mass="22318">MALAERLDPLPTWGRSPWKRAKVTSRTRNGASGPRRCEMELLLPPESRLGLQLGSGQGACLCPSTVSCLSRCRSMSPSIPRAFENLLQFVLSRVLARMVPQKDALKPVIVESHWFSHPLSRWSKSVQSSQLAPCSTPVLCGRCVKGVGAEETEGGDEKWLRGLFKENERRNCAAHLCSWRHLGKRPYSGTPPRNISLEKAN</sequence>
<dbReference type="AlphaFoldDB" id="A0A4Y7T694"/>
<dbReference type="EMBL" id="QPFP01000027">
    <property type="protein sequence ID" value="TEB29531.1"/>
    <property type="molecule type" value="Genomic_DNA"/>
</dbReference>
<organism evidence="1 2">
    <name type="scientific">Coprinellus micaceus</name>
    <name type="common">Glistening ink-cap mushroom</name>
    <name type="synonym">Coprinus micaceus</name>
    <dbReference type="NCBI Taxonomy" id="71717"/>
    <lineage>
        <taxon>Eukaryota</taxon>
        <taxon>Fungi</taxon>
        <taxon>Dikarya</taxon>
        <taxon>Basidiomycota</taxon>
        <taxon>Agaricomycotina</taxon>
        <taxon>Agaricomycetes</taxon>
        <taxon>Agaricomycetidae</taxon>
        <taxon>Agaricales</taxon>
        <taxon>Agaricineae</taxon>
        <taxon>Psathyrellaceae</taxon>
        <taxon>Coprinellus</taxon>
    </lineage>
</organism>